<dbReference type="PIRSF" id="PIRSF005054">
    <property type="entry name" value="PF1131"/>
    <property type="match status" value="1"/>
</dbReference>
<dbReference type="Proteomes" id="UP000094669">
    <property type="component" value="Unassembled WGS sequence"/>
</dbReference>
<dbReference type="InterPro" id="IPR010156">
    <property type="entry name" value="CRISPR-assoc_prot_Cas6"/>
</dbReference>
<evidence type="ECO:0000256" key="1">
    <source>
        <dbReference type="ARBA" id="ARBA00005937"/>
    </source>
</evidence>
<accession>A0ABX4YJM9</accession>
<dbReference type="InterPro" id="IPR045747">
    <property type="entry name" value="CRISPR-assoc_prot_Cas6_N_sf"/>
</dbReference>
<dbReference type="Pfam" id="PF01881">
    <property type="entry name" value="Cas_Cas6_C"/>
    <property type="match status" value="1"/>
</dbReference>
<keyword evidence="2" id="KW-0694">RNA-binding</keyword>
<dbReference type="InterPro" id="IPR049435">
    <property type="entry name" value="Cas_Cas6_C"/>
</dbReference>
<dbReference type="CDD" id="cd21140">
    <property type="entry name" value="Cas6_I-like"/>
    <property type="match status" value="1"/>
</dbReference>
<evidence type="ECO:0000313" key="6">
    <source>
        <dbReference type="EMBL" id="PNV75474.1"/>
    </source>
</evidence>
<protein>
    <recommendedName>
        <fullName evidence="4">CRISPR-associated endoribonuclease</fullName>
    </recommendedName>
</protein>
<name>A0ABX4YJM9_9LEPT</name>
<dbReference type="Gene3D" id="3.30.70.1900">
    <property type="match status" value="1"/>
</dbReference>
<keyword evidence="7" id="KW-1185">Reference proteome</keyword>
<gene>
    <name evidence="6" type="primary">cas6</name>
    <name evidence="6" type="ORF">BES34_007460</name>
</gene>
<organism evidence="6 7">
    <name type="scientific">Leptospira inadai serovar Lyme</name>
    <dbReference type="NCBI Taxonomy" id="293084"/>
    <lineage>
        <taxon>Bacteria</taxon>
        <taxon>Pseudomonadati</taxon>
        <taxon>Spirochaetota</taxon>
        <taxon>Spirochaetia</taxon>
        <taxon>Leptospirales</taxon>
        <taxon>Leptospiraceae</taxon>
        <taxon>Leptospira</taxon>
    </lineage>
</organism>
<dbReference type="PANTHER" id="PTHR36984">
    <property type="entry name" value="CRISPR-ASSOCIATED ENDORIBONUCLEASE CAS6 1"/>
    <property type="match status" value="1"/>
</dbReference>
<dbReference type="Pfam" id="PF21350">
    <property type="entry name" value="Cas6_I-A"/>
    <property type="match status" value="1"/>
</dbReference>
<dbReference type="NCBIfam" id="TIGR01877">
    <property type="entry name" value="cas_cas6"/>
    <property type="match status" value="1"/>
</dbReference>
<comment type="function">
    <text evidence="4">CRISPR (clustered regularly interspaced short palindromic repeat), is an adaptive immune system that provides protection against mobile genetic elements (viruses, transposable elements and conjugative plasmids). CRISPR clusters contain sequences complementary to antecedent mobile elements and target invading nucleic acids. CRISPR clusters are transcribed and processed into CRISPR RNA (crRNA).</text>
</comment>
<evidence type="ECO:0000256" key="3">
    <source>
        <dbReference type="ARBA" id="ARBA00023118"/>
    </source>
</evidence>
<evidence type="ECO:0000256" key="2">
    <source>
        <dbReference type="ARBA" id="ARBA00022884"/>
    </source>
</evidence>
<dbReference type="EMBL" id="MCRM02000006">
    <property type="protein sequence ID" value="PNV75474.1"/>
    <property type="molecule type" value="Genomic_DNA"/>
</dbReference>
<sequence length="260" mass="29789">MELRILMRLKLRLELIGKKRTLPINYQYEIAAWIYKKIHLSDSQFSEWLHSEGYSYENKRFKQFTFSHLHVSNRRVEGDRLIVEGGPVEMQVSFAVDRSLEHFINGIFENQEMSIGDRFSRAEFKVIGVEEIAEPQFRDKMRFRCLSPICVARSNENSSATYIGPGEEDYSDRIGNNLLSKYKSVFPMADLSQAQIRILALESPKSRLVRIKSGSEAETFVRAFQFPFELSGPPELIRIAYQAGIGEKNSLGFGCLGEAG</sequence>
<reference evidence="6" key="1">
    <citation type="submission" date="2018-01" db="EMBL/GenBank/DDBJ databases">
        <title>Genomic characterization of Leptospira inadai serogroup Lyme isolated from captured rat in Brazil and comparative analysis with human reference strain.</title>
        <authorList>
            <person name="Moreno L.Z."/>
            <person name="Loureiro A.P."/>
            <person name="Miraglia F."/>
            <person name="Kremer F.S."/>
            <person name="Eslabao M.R."/>
            <person name="Dellagostin O.A."/>
            <person name="Lilenbaum W."/>
            <person name="Moreno A.M."/>
        </authorList>
    </citation>
    <scope>NUCLEOTIDE SEQUENCE [LARGE SCALE GENOMIC DNA]</scope>
    <source>
        <strain evidence="6">M34/99</strain>
    </source>
</reference>
<comment type="similarity">
    <text evidence="1 4">Belongs to the CRISPR-associated protein Cas6/Cse3/CasE family.</text>
</comment>
<evidence type="ECO:0000259" key="5">
    <source>
        <dbReference type="Pfam" id="PF01881"/>
    </source>
</evidence>
<proteinExistence type="inferred from homology"/>
<dbReference type="Gene3D" id="3.30.70.1890">
    <property type="match status" value="1"/>
</dbReference>
<evidence type="ECO:0000256" key="4">
    <source>
        <dbReference type="PIRNR" id="PIRNR005054"/>
    </source>
</evidence>
<keyword evidence="3" id="KW-0051">Antiviral defense</keyword>
<evidence type="ECO:0000313" key="7">
    <source>
        <dbReference type="Proteomes" id="UP000094669"/>
    </source>
</evidence>
<dbReference type="PANTHER" id="PTHR36984:SF1">
    <property type="entry name" value="CRISPR-ASSOCIATED ENDORIBONUCLEASE CAS6 1"/>
    <property type="match status" value="1"/>
</dbReference>
<feature type="domain" description="CRISPR associated protein Cas6 C-terminal" evidence="5">
    <location>
        <begin position="133"/>
        <end position="256"/>
    </location>
</feature>
<comment type="caution">
    <text evidence="6">The sequence shown here is derived from an EMBL/GenBank/DDBJ whole genome shotgun (WGS) entry which is preliminary data.</text>
</comment>